<keyword evidence="1" id="KW-0449">Lipoprotein</keyword>
<protein>
    <submittedName>
        <fullName evidence="1">Prolipoprotein diacylglyceryl transferase</fullName>
        <ecNumber evidence="1">2.4.99.-</ecNumber>
    </submittedName>
</protein>
<feature type="non-terminal residue" evidence="1">
    <location>
        <position position="22"/>
    </location>
</feature>
<name>A0A5J4R2M0_9ZZZZ</name>
<sequence>MNHLLAFITWNPDPVIFTIGVP</sequence>
<organism evidence="1">
    <name type="scientific">termite gut metagenome</name>
    <dbReference type="NCBI Taxonomy" id="433724"/>
    <lineage>
        <taxon>unclassified sequences</taxon>
        <taxon>metagenomes</taxon>
        <taxon>organismal metagenomes</taxon>
    </lineage>
</organism>
<dbReference type="EC" id="2.4.99.-" evidence="1"/>
<proteinExistence type="predicted"/>
<keyword evidence="1" id="KW-0328">Glycosyltransferase</keyword>
<comment type="caution">
    <text evidence="1">The sequence shown here is derived from an EMBL/GenBank/DDBJ whole genome shotgun (WGS) entry which is preliminary data.</text>
</comment>
<dbReference type="AlphaFoldDB" id="A0A5J4R2M0"/>
<dbReference type="GO" id="GO:0016757">
    <property type="term" value="F:glycosyltransferase activity"/>
    <property type="evidence" value="ECO:0007669"/>
    <property type="project" value="UniProtKB-KW"/>
</dbReference>
<keyword evidence="1" id="KW-0808">Transferase</keyword>
<evidence type="ECO:0000313" key="1">
    <source>
        <dbReference type="EMBL" id="KAA6328427.1"/>
    </source>
</evidence>
<gene>
    <name evidence="1" type="ORF">EZS27_022672</name>
</gene>
<reference evidence="1" key="1">
    <citation type="submission" date="2019-03" db="EMBL/GenBank/DDBJ databases">
        <title>Single cell metagenomics reveals metabolic interactions within the superorganism composed of flagellate Streblomastix strix and complex community of Bacteroidetes bacteria on its surface.</title>
        <authorList>
            <person name="Treitli S.C."/>
            <person name="Kolisko M."/>
            <person name="Husnik F."/>
            <person name="Keeling P."/>
            <person name="Hampl V."/>
        </authorList>
    </citation>
    <scope>NUCLEOTIDE SEQUENCE</scope>
    <source>
        <strain evidence="1">STM</strain>
    </source>
</reference>
<accession>A0A5J4R2M0</accession>
<dbReference type="EMBL" id="SNRY01001821">
    <property type="protein sequence ID" value="KAA6328427.1"/>
    <property type="molecule type" value="Genomic_DNA"/>
</dbReference>